<keyword evidence="3" id="KW-0812">Transmembrane</keyword>
<dbReference type="InterPro" id="IPR000866">
    <property type="entry name" value="AhpC/TSA"/>
</dbReference>
<keyword evidence="3" id="KW-0735">Signal-anchor</keyword>
<evidence type="ECO:0000256" key="5">
    <source>
        <dbReference type="ARBA" id="ARBA00023284"/>
    </source>
</evidence>
<dbReference type="Gene3D" id="3.40.30.10">
    <property type="entry name" value="Glutaredoxin"/>
    <property type="match status" value="1"/>
</dbReference>
<dbReference type="GO" id="GO:0017004">
    <property type="term" value="P:cytochrome complex assembly"/>
    <property type="evidence" value="ECO:0007669"/>
    <property type="project" value="UniProtKB-KW"/>
</dbReference>
<keyword evidence="5" id="KW-0676">Redox-active center</keyword>
<dbReference type="SUPFAM" id="SSF52833">
    <property type="entry name" value="Thioredoxin-like"/>
    <property type="match status" value="1"/>
</dbReference>
<dbReference type="GO" id="GO:0016209">
    <property type="term" value="F:antioxidant activity"/>
    <property type="evidence" value="ECO:0007669"/>
    <property type="project" value="InterPro"/>
</dbReference>
<proteinExistence type="predicted"/>
<dbReference type="InterPro" id="IPR036249">
    <property type="entry name" value="Thioredoxin-like_sf"/>
</dbReference>
<evidence type="ECO:0000256" key="1">
    <source>
        <dbReference type="ARBA" id="ARBA00004196"/>
    </source>
</evidence>
<reference evidence="8 9" key="1">
    <citation type="submission" date="2020-08" db="EMBL/GenBank/DDBJ databases">
        <title>Cohnella phylogeny.</title>
        <authorList>
            <person name="Dunlap C."/>
        </authorList>
    </citation>
    <scope>NUCLEOTIDE SEQUENCE [LARGE SCALE GENOMIC DNA]</scope>
    <source>
        <strain evidence="8 9">DSM 25239</strain>
    </source>
</reference>
<keyword evidence="2" id="KW-0201">Cytochrome c-type biogenesis</keyword>
<accession>A0A841U4H7</accession>
<dbReference type="EMBL" id="JACJVR010000129">
    <property type="protein sequence ID" value="MBB6695506.1"/>
    <property type="molecule type" value="Genomic_DNA"/>
</dbReference>
<comment type="caution">
    <text evidence="8">The sequence shown here is derived from an EMBL/GenBank/DDBJ whole genome shotgun (WGS) entry which is preliminary data.</text>
</comment>
<protein>
    <submittedName>
        <fullName evidence="8">TlpA family protein disulfide reductase</fullName>
    </submittedName>
</protein>
<organism evidence="8 9">
    <name type="scientific">Cohnella xylanilytica</name>
    <dbReference type="NCBI Taxonomy" id="557555"/>
    <lineage>
        <taxon>Bacteria</taxon>
        <taxon>Bacillati</taxon>
        <taxon>Bacillota</taxon>
        <taxon>Bacilli</taxon>
        <taxon>Bacillales</taxon>
        <taxon>Paenibacillaceae</taxon>
        <taxon>Cohnella</taxon>
    </lineage>
</organism>
<dbReference type="PANTHER" id="PTHR42852">
    <property type="entry name" value="THIOL:DISULFIDE INTERCHANGE PROTEIN DSBE"/>
    <property type="match status" value="1"/>
</dbReference>
<evidence type="ECO:0000256" key="3">
    <source>
        <dbReference type="ARBA" id="ARBA00022968"/>
    </source>
</evidence>
<sequence length="190" mass="20433">MNRMRAWIVSLGAAALIGVVVYSYAAESPTAASADSAAAAKTVREAPEIGAYAPDFALTGMDGQAYSLHQFRGKPVVLNFWASWCGPCKEEAPNFVKLQKELGSRVQIVAVNLTAGDSEKSARAFAAKYGFDFPVPLDDKSAAADRYRIRPIPTTFFIDANGVIQDGVLGALSWDDLSERTERLLRPASS</sequence>
<dbReference type="PROSITE" id="PS51352">
    <property type="entry name" value="THIOREDOXIN_2"/>
    <property type="match status" value="1"/>
</dbReference>
<dbReference type="PANTHER" id="PTHR42852:SF6">
    <property type="entry name" value="THIOL:DISULFIDE INTERCHANGE PROTEIN DSBE"/>
    <property type="match status" value="1"/>
</dbReference>
<name>A0A841U4H7_9BACL</name>
<evidence type="ECO:0000313" key="9">
    <source>
        <dbReference type="Proteomes" id="UP000553776"/>
    </source>
</evidence>
<gene>
    <name evidence="8" type="ORF">H7B90_29360</name>
</gene>
<dbReference type="AlphaFoldDB" id="A0A841U4H7"/>
<evidence type="ECO:0000259" key="7">
    <source>
        <dbReference type="PROSITE" id="PS51352"/>
    </source>
</evidence>
<keyword evidence="6" id="KW-0732">Signal</keyword>
<keyword evidence="4" id="KW-1015">Disulfide bond</keyword>
<feature type="signal peptide" evidence="6">
    <location>
        <begin position="1"/>
        <end position="25"/>
    </location>
</feature>
<dbReference type="GO" id="GO:0030313">
    <property type="term" value="C:cell envelope"/>
    <property type="evidence" value="ECO:0007669"/>
    <property type="project" value="UniProtKB-SubCell"/>
</dbReference>
<feature type="domain" description="Thioredoxin" evidence="7">
    <location>
        <begin position="47"/>
        <end position="186"/>
    </location>
</feature>
<dbReference type="Pfam" id="PF00578">
    <property type="entry name" value="AhpC-TSA"/>
    <property type="match status" value="1"/>
</dbReference>
<evidence type="ECO:0000256" key="2">
    <source>
        <dbReference type="ARBA" id="ARBA00022748"/>
    </source>
</evidence>
<dbReference type="GO" id="GO:0016491">
    <property type="term" value="F:oxidoreductase activity"/>
    <property type="evidence" value="ECO:0007669"/>
    <property type="project" value="InterPro"/>
</dbReference>
<keyword evidence="9" id="KW-1185">Reference proteome</keyword>
<dbReference type="CDD" id="cd02966">
    <property type="entry name" value="TlpA_like_family"/>
    <property type="match status" value="1"/>
</dbReference>
<evidence type="ECO:0000256" key="4">
    <source>
        <dbReference type="ARBA" id="ARBA00023157"/>
    </source>
</evidence>
<dbReference type="RefSeq" id="WP_185139458.1">
    <property type="nucleotide sequence ID" value="NZ_JACJVR010000129.1"/>
</dbReference>
<comment type="subcellular location">
    <subcellularLocation>
        <location evidence="1">Cell envelope</location>
    </subcellularLocation>
</comment>
<evidence type="ECO:0000313" key="8">
    <source>
        <dbReference type="EMBL" id="MBB6695506.1"/>
    </source>
</evidence>
<feature type="chain" id="PRO_5033022250" evidence="6">
    <location>
        <begin position="26"/>
        <end position="190"/>
    </location>
</feature>
<dbReference type="PROSITE" id="PS00194">
    <property type="entry name" value="THIOREDOXIN_1"/>
    <property type="match status" value="1"/>
</dbReference>
<dbReference type="InterPro" id="IPR013766">
    <property type="entry name" value="Thioredoxin_domain"/>
</dbReference>
<dbReference type="Proteomes" id="UP000553776">
    <property type="component" value="Unassembled WGS sequence"/>
</dbReference>
<dbReference type="InterPro" id="IPR017937">
    <property type="entry name" value="Thioredoxin_CS"/>
</dbReference>
<dbReference type="InterPro" id="IPR050553">
    <property type="entry name" value="Thioredoxin_ResA/DsbE_sf"/>
</dbReference>
<evidence type="ECO:0000256" key="6">
    <source>
        <dbReference type="SAM" id="SignalP"/>
    </source>
</evidence>